<protein>
    <submittedName>
        <fullName evidence="1">Uncharacterized protein</fullName>
    </submittedName>
</protein>
<dbReference type="AlphaFoldDB" id="A0A847HCP8"/>
<sequence length="56" mass="6142">RAEVFHQCKAIVLLDSLENVRVDTSAPGVVTVSSLSGAVDQLIPLMRGHRVWERQG</sequence>
<evidence type="ECO:0000313" key="2">
    <source>
        <dbReference type="Proteomes" id="UP000523614"/>
    </source>
</evidence>
<comment type="caution">
    <text evidence="1">The sequence shown here is derived from an EMBL/GenBank/DDBJ whole genome shotgun (WGS) entry which is preliminary data.</text>
</comment>
<proteinExistence type="predicted"/>
<reference evidence="1 2" key="1">
    <citation type="journal article" date="2020" name="Biotechnol. Biofuels">
        <title>New insights from the biogas microbiome by comprehensive genome-resolved metagenomics of nearly 1600 species originating from multiple anaerobic digesters.</title>
        <authorList>
            <person name="Campanaro S."/>
            <person name="Treu L."/>
            <person name="Rodriguez-R L.M."/>
            <person name="Kovalovszki A."/>
            <person name="Ziels R.M."/>
            <person name="Maus I."/>
            <person name="Zhu X."/>
            <person name="Kougias P.G."/>
            <person name="Basile A."/>
            <person name="Luo G."/>
            <person name="Schluter A."/>
            <person name="Konstantinidis K.T."/>
            <person name="Angelidaki I."/>
        </authorList>
    </citation>
    <scope>NUCLEOTIDE SEQUENCE [LARGE SCALE GENOMIC DNA]</scope>
    <source>
        <strain evidence="1">AS06rmzACSIP_235</strain>
    </source>
</reference>
<dbReference type="Gene3D" id="3.40.50.880">
    <property type="match status" value="1"/>
</dbReference>
<accession>A0A847HCP8</accession>
<dbReference type="EMBL" id="JAAYYP010000322">
    <property type="protein sequence ID" value="NLF91480.1"/>
    <property type="molecule type" value="Genomic_DNA"/>
</dbReference>
<gene>
    <name evidence="1" type="ORF">GX570_09080</name>
</gene>
<dbReference type="InterPro" id="IPR029062">
    <property type="entry name" value="Class_I_gatase-like"/>
</dbReference>
<name>A0A847HCP8_9CORY</name>
<dbReference type="Proteomes" id="UP000523614">
    <property type="component" value="Unassembled WGS sequence"/>
</dbReference>
<feature type="non-terminal residue" evidence="1">
    <location>
        <position position="1"/>
    </location>
</feature>
<organism evidence="1 2">
    <name type="scientific">Corynebacterium marinum</name>
    <dbReference type="NCBI Taxonomy" id="349751"/>
    <lineage>
        <taxon>Bacteria</taxon>
        <taxon>Bacillati</taxon>
        <taxon>Actinomycetota</taxon>
        <taxon>Actinomycetes</taxon>
        <taxon>Mycobacteriales</taxon>
        <taxon>Corynebacteriaceae</taxon>
        <taxon>Corynebacterium</taxon>
    </lineage>
</organism>
<evidence type="ECO:0000313" key="1">
    <source>
        <dbReference type="EMBL" id="NLF91480.1"/>
    </source>
</evidence>